<dbReference type="Proteomes" id="UP000822476">
    <property type="component" value="Unassembled WGS sequence"/>
</dbReference>
<dbReference type="EMBL" id="JTDE01001055">
    <property type="protein sequence ID" value="KAF7259756.1"/>
    <property type="molecule type" value="Genomic_DNA"/>
</dbReference>
<gene>
    <name evidence="1" type="ORF">EG68_02947</name>
</gene>
<evidence type="ECO:0000313" key="1">
    <source>
        <dbReference type="EMBL" id="KAF7259756.1"/>
    </source>
</evidence>
<comment type="caution">
    <text evidence="1">The sequence shown here is derived from an EMBL/GenBank/DDBJ whole genome shotgun (WGS) entry which is preliminary data.</text>
</comment>
<organism evidence="1 2">
    <name type="scientific">Paragonimus skrjabini miyazakii</name>
    <dbReference type="NCBI Taxonomy" id="59628"/>
    <lineage>
        <taxon>Eukaryota</taxon>
        <taxon>Metazoa</taxon>
        <taxon>Spiralia</taxon>
        <taxon>Lophotrochozoa</taxon>
        <taxon>Platyhelminthes</taxon>
        <taxon>Trematoda</taxon>
        <taxon>Digenea</taxon>
        <taxon>Plagiorchiida</taxon>
        <taxon>Troglotremata</taxon>
        <taxon>Troglotrematidae</taxon>
        <taxon>Paragonimus</taxon>
    </lineage>
</organism>
<dbReference type="AlphaFoldDB" id="A0A8S9Z2N3"/>
<reference evidence="1" key="1">
    <citation type="submission" date="2019-07" db="EMBL/GenBank/DDBJ databases">
        <title>Annotation for the trematode Paragonimus miyazaki's.</title>
        <authorList>
            <person name="Choi Y.-J."/>
        </authorList>
    </citation>
    <scope>NUCLEOTIDE SEQUENCE</scope>
    <source>
        <strain evidence="1">Japan</strain>
    </source>
</reference>
<name>A0A8S9Z2N3_9TREM</name>
<keyword evidence="2" id="KW-1185">Reference proteome</keyword>
<proteinExistence type="predicted"/>
<dbReference type="OrthoDB" id="6306511at2759"/>
<evidence type="ECO:0000313" key="2">
    <source>
        <dbReference type="Proteomes" id="UP000822476"/>
    </source>
</evidence>
<accession>A0A8S9Z2N3</accession>
<sequence length="192" mass="21937">MYFVLDYRLHIHHVTSPQEGNDDDLDKDFSYLDEKLLSELQTDFEINWVPKLIALHPEHPLAVQLNIDKFGSGTHPDSNDITFDVFYNGAAHFDHPIFLIETVISINQLRQTSIYSEDKPYIESVLGIEPILPPVFDEDTPTLVSGACPTDKMSANTCCLYGTSLFNLKPYTEHYLDRPRMEKVLEDLCAES</sequence>
<protein>
    <submittedName>
        <fullName evidence="1">Uncharacterized protein</fullName>
    </submittedName>
</protein>